<sequence>MCGRLLQAPTLVPLAPGRRESAGHRRRRLKKTEDELAPVTEASGPRLQPAVVPQQPGDLSHIPWPTRQGPRTSRARVVIFPSGTFRPQSHFNPQDSIWQSNYQRHAPMMAEPLGLNPPSAPNQQSFQNYMPPQVFGIPQHGHQDQSASTGGSGVPSGHPPQPFPGPSGMMGLPYGSGPDGFGYNPQGGNQNNQTNNNRMDPFSFPNTQNNNQGNAIPNREDNW</sequence>
<keyword evidence="3" id="KW-1185">Reference proteome</keyword>
<dbReference type="AlphaFoldDB" id="A0A1J7J647"/>
<dbReference type="InParanoid" id="A0A1J7J647"/>
<feature type="compositionally biased region" description="Polar residues" evidence="1">
    <location>
        <begin position="204"/>
        <end position="215"/>
    </location>
</feature>
<protein>
    <submittedName>
        <fullName evidence="2">Uncharacterized protein</fullName>
    </submittedName>
</protein>
<gene>
    <name evidence="2" type="ORF">CONLIGDRAFT_64738</name>
</gene>
<feature type="compositionally biased region" description="Low complexity" evidence="1">
    <location>
        <begin position="182"/>
        <end position="197"/>
    </location>
</feature>
<accession>A0A1J7J647</accession>
<organism evidence="2 3">
    <name type="scientific">Coniochaeta ligniaria NRRL 30616</name>
    <dbReference type="NCBI Taxonomy" id="1408157"/>
    <lineage>
        <taxon>Eukaryota</taxon>
        <taxon>Fungi</taxon>
        <taxon>Dikarya</taxon>
        <taxon>Ascomycota</taxon>
        <taxon>Pezizomycotina</taxon>
        <taxon>Sordariomycetes</taxon>
        <taxon>Sordariomycetidae</taxon>
        <taxon>Coniochaetales</taxon>
        <taxon>Coniochaetaceae</taxon>
        <taxon>Coniochaeta</taxon>
    </lineage>
</organism>
<feature type="region of interest" description="Disordered" evidence="1">
    <location>
        <begin position="15"/>
        <end position="72"/>
    </location>
</feature>
<dbReference type="Proteomes" id="UP000182658">
    <property type="component" value="Unassembled WGS sequence"/>
</dbReference>
<evidence type="ECO:0000313" key="2">
    <source>
        <dbReference type="EMBL" id="OIW35615.1"/>
    </source>
</evidence>
<evidence type="ECO:0000313" key="3">
    <source>
        <dbReference type="Proteomes" id="UP000182658"/>
    </source>
</evidence>
<dbReference type="EMBL" id="KV875093">
    <property type="protein sequence ID" value="OIW35615.1"/>
    <property type="molecule type" value="Genomic_DNA"/>
</dbReference>
<evidence type="ECO:0000256" key="1">
    <source>
        <dbReference type="SAM" id="MobiDB-lite"/>
    </source>
</evidence>
<proteinExistence type="predicted"/>
<name>A0A1J7J647_9PEZI</name>
<feature type="region of interest" description="Disordered" evidence="1">
    <location>
        <begin position="132"/>
        <end position="223"/>
    </location>
</feature>
<reference evidence="2 3" key="1">
    <citation type="submission" date="2016-10" db="EMBL/GenBank/DDBJ databases">
        <title>Draft genome sequence of Coniochaeta ligniaria NRRL30616, a lignocellulolytic fungus for bioabatement of inhibitors in plant biomass hydrolysates.</title>
        <authorList>
            <consortium name="DOE Joint Genome Institute"/>
            <person name="Jimenez D.J."/>
            <person name="Hector R.E."/>
            <person name="Riley R."/>
            <person name="Sun H."/>
            <person name="Grigoriev I.V."/>
            <person name="Van Elsas J.D."/>
            <person name="Nichols N.N."/>
        </authorList>
    </citation>
    <scope>NUCLEOTIDE SEQUENCE [LARGE SCALE GENOMIC DNA]</scope>
    <source>
        <strain evidence="2 3">NRRL 30616</strain>
    </source>
</reference>